<dbReference type="EnsemblPlants" id="Kaladp1129s0029.1.v1.1">
    <property type="protein sequence ID" value="Kaladp1129s0029.1.v1.1"/>
    <property type="gene ID" value="Kaladp1129s0029.v1.1"/>
</dbReference>
<evidence type="ECO:0000256" key="1">
    <source>
        <dbReference type="ARBA" id="ARBA00022801"/>
    </source>
</evidence>
<dbReference type="PANTHER" id="PTHR11247:SF8">
    <property type="entry name" value="PALMITOYL-PROTEIN THIOESTERASE 1"/>
    <property type="match status" value="1"/>
</dbReference>
<dbReference type="Proteomes" id="UP000594263">
    <property type="component" value="Unplaced"/>
</dbReference>
<dbReference type="AlphaFoldDB" id="A0A7N1A7Z3"/>
<keyword evidence="3" id="KW-1185">Reference proteome</keyword>
<protein>
    <recommendedName>
        <fullName evidence="4">Palmitoyl-protein thioesterase 1</fullName>
    </recommendedName>
</protein>
<dbReference type="PANTHER" id="PTHR11247">
    <property type="entry name" value="PALMITOYL-PROTEIN THIOESTERASE/DOLICHYLDIPHOSPHATASE 1"/>
    <property type="match status" value="1"/>
</dbReference>
<reference evidence="2" key="1">
    <citation type="submission" date="2021-01" db="UniProtKB">
        <authorList>
            <consortium name="EnsemblPlants"/>
        </authorList>
    </citation>
    <scope>IDENTIFICATION</scope>
</reference>
<dbReference type="SUPFAM" id="SSF53474">
    <property type="entry name" value="alpha/beta-Hydrolases"/>
    <property type="match status" value="1"/>
</dbReference>
<dbReference type="Gramene" id="Kaladp1129s0029.1.v1.1">
    <property type="protein sequence ID" value="Kaladp1129s0029.1.v1.1"/>
    <property type="gene ID" value="Kaladp1129s0029.v1.1"/>
</dbReference>
<dbReference type="OMA" id="KFVMVMF"/>
<dbReference type="GO" id="GO:0016790">
    <property type="term" value="F:thiolester hydrolase activity"/>
    <property type="evidence" value="ECO:0007669"/>
    <property type="project" value="TreeGrafter"/>
</dbReference>
<dbReference type="Gene3D" id="3.40.50.1820">
    <property type="entry name" value="alpha/beta hydrolase"/>
    <property type="match status" value="1"/>
</dbReference>
<evidence type="ECO:0000313" key="2">
    <source>
        <dbReference type="EnsemblPlants" id="Kaladp1129s0029.1.v1.1"/>
    </source>
</evidence>
<keyword evidence="1" id="KW-0378">Hydrolase</keyword>
<accession>A0A7N1A7Z3</accession>
<dbReference type="Pfam" id="PF02089">
    <property type="entry name" value="Palm_thioest"/>
    <property type="match status" value="1"/>
</dbReference>
<sequence length="344" mass="38123">MKYMRGSSSPARHSRNFALMDSPSLVSILTVLALIFIPISDSVPFIVLHGIADQCSHNGVKNFTQNLKRFSNAEGYCIEVGDGTWDSWFMTLDKQAAVVCDKVKKMKKLRQGYNIVGLSQGNLIGRGVLEFCDGGPPVKNFISLAGPHAGTASVPLCGSGIMCSIADSLIKSAVYSDYVQDHLAPSGYLKLPNDIPNYLEKCSYLPKLNNEIPEKRNATYKERFTSLQNLVLIMFEQDSVLIPRETSWFGYYPDGAFKPVLPPQETKLYTEDWIGLKALDDAGRVKYISVPGNHLGISISDMKKHVIPYLVDQPSFDWAPQTKSFIGEMLAFDAILTHDLLSSK</sequence>
<evidence type="ECO:0000313" key="3">
    <source>
        <dbReference type="Proteomes" id="UP000594263"/>
    </source>
</evidence>
<name>A0A7N1A7Z3_KALFE</name>
<dbReference type="InterPro" id="IPR029058">
    <property type="entry name" value="AB_hydrolase_fold"/>
</dbReference>
<proteinExistence type="predicted"/>
<organism evidence="2 3">
    <name type="scientific">Kalanchoe fedtschenkoi</name>
    <name type="common">Lavender scallops</name>
    <name type="synonym">South American air plant</name>
    <dbReference type="NCBI Taxonomy" id="63787"/>
    <lineage>
        <taxon>Eukaryota</taxon>
        <taxon>Viridiplantae</taxon>
        <taxon>Streptophyta</taxon>
        <taxon>Embryophyta</taxon>
        <taxon>Tracheophyta</taxon>
        <taxon>Spermatophyta</taxon>
        <taxon>Magnoliopsida</taxon>
        <taxon>eudicotyledons</taxon>
        <taxon>Gunneridae</taxon>
        <taxon>Pentapetalae</taxon>
        <taxon>Saxifragales</taxon>
        <taxon>Crassulaceae</taxon>
        <taxon>Kalanchoe</taxon>
    </lineage>
</organism>
<evidence type="ECO:0008006" key="4">
    <source>
        <dbReference type="Google" id="ProtNLM"/>
    </source>
</evidence>